<dbReference type="EMBL" id="AK229798">
    <property type="protein sequence ID" value="BAF01629.1"/>
    <property type="molecule type" value="mRNA"/>
</dbReference>
<organism evidence="2">
    <name type="scientific">Arabidopsis thaliana</name>
    <name type="common">Mouse-ear cress</name>
    <dbReference type="NCBI Taxonomy" id="3702"/>
    <lineage>
        <taxon>Eukaryota</taxon>
        <taxon>Viridiplantae</taxon>
        <taxon>Streptophyta</taxon>
        <taxon>Embryophyta</taxon>
        <taxon>Tracheophyta</taxon>
        <taxon>Spermatophyta</taxon>
        <taxon>Magnoliopsida</taxon>
        <taxon>eudicotyledons</taxon>
        <taxon>Gunneridae</taxon>
        <taxon>Pentapetalae</taxon>
        <taxon>rosids</taxon>
        <taxon>malvids</taxon>
        <taxon>Brassicales</taxon>
        <taxon>Brassicaceae</taxon>
        <taxon>Camelineae</taxon>
        <taxon>Arabidopsis</taxon>
    </lineage>
</organism>
<name>Q0WMM1_ARATH</name>
<feature type="compositionally biased region" description="Polar residues" evidence="1">
    <location>
        <begin position="36"/>
        <end position="48"/>
    </location>
</feature>
<protein>
    <submittedName>
        <fullName evidence="2">Uncharacterized protein</fullName>
    </submittedName>
</protein>
<proteinExistence type="evidence at transcript level"/>
<feature type="compositionally biased region" description="Basic and acidic residues" evidence="1">
    <location>
        <begin position="12"/>
        <end position="35"/>
    </location>
</feature>
<reference evidence="2" key="1">
    <citation type="submission" date="2006-07" db="EMBL/GenBank/DDBJ databases">
        <title>Large-scale analysis of RIKEN Arabidopsis full-length (RAFL) cDNAs.</title>
        <authorList>
            <person name="Totoki Y."/>
            <person name="Seki M."/>
            <person name="Ishida J."/>
            <person name="Nakajima M."/>
            <person name="Enju A."/>
            <person name="Morosawa T."/>
            <person name="Kamiya A."/>
            <person name="Narusaka M."/>
            <person name="Shin-i T."/>
            <person name="Nakagawa M."/>
            <person name="Sakamoto N."/>
            <person name="Oishi K."/>
            <person name="Kohara Y."/>
            <person name="Kobayashi M."/>
            <person name="Toyoda A."/>
            <person name="Sakaki Y."/>
            <person name="Sakurai T."/>
            <person name="Iida K."/>
            <person name="Akiyama K."/>
            <person name="Satou M."/>
            <person name="Toyoda T."/>
            <person name="Konagaya A."/>
            <person name="Carninci P."/>
            <person name="Kawai J."/>
            <person name="Hayashizaki Y."/>
            <person name="Shinozaki K."/>
        </authorList>
    </citation>
    <scope>NUCLEOTIDE SEQUENCE</scope>
</reference>
<accession>Q0WMM1</accession>
<evidence type="ECO:0000313" key="2">
    <source>
        <dbReference type="EMBL" id="BAF01629.1"/>
    </source>
</evidence>
<sequence>MIILVVEKPRRKSDQDKLGEKLRPTNRSDDSDHSGNRVTNVSTVLDSE</sequence>
<feature type="region of interest" description="Disordered" evidence="1">
    <location>
        <begin position="1"/>
        <end position="48"/>
    </location>
</feature>
<dbReference type="AlphaFoldDB" id="Q0WMM1"/>
<evidence type="ECO:0000256" key="1">
    <source>
        <dbReference type="SAM" id="MobiDB-lite"/>
    </source>
</evidence>